<dbReference type="Proteomes" id="UP000811246">
    <property type="component" value="Chromosome 12"/>
</dbReference>
<dbReference type="PROSITE" id="PS51371">
    <property type="entry name" value="CBS"/>
    <property type="match status" value="4"/>
</dbReference>
<feature type="region of interest" description="Disordered" evidence="5">
    <location>
        <begin position="1"/>
        <end position="38"/>
    </location>
</feature>
<dbReference type="PANTHER" id="PTHR13780">
    <property type="entry name" value="AMP-ACTIVATED PROTEIN KINASE, GAMMA REGULATORY SUBUNIT"/>
    <property type="match status" value="1"/>
</dbReference>
<keyword evidence="11" id="KW-1185">Reference proteome</keyword>
<accession>A0A8T1NW14</accession>
<name>A0A8T1NW14_CARIL</name>
<feature type="compositionally biased region" description="Low complexity" evidence="5">
    <location>
        <begin position="1"/>
        <end position="14"/>
    </location>
</feature>
<dbReference type="SMART" id="SM00116">
    <property type="entry name" value="CBS"/>
    <property type="match status" value="4"/>
</dbReference>
<comment type="caution">
    <text evidence="9">The sequence shown here is derived from an EMBL/GenBank/DDBJ whole genome shotgun (WGS) entry which is preliminary data.</text>
</comment>
<feature type="domain" description="CBS" evidence="7">
    <location>
        <begin position="51"/>
        <end position="110"/>
    </location>
</feature>
<dbReference type="PROSITE" id="PS51745">
    <property type="entry name" value="PB1"/>
    <property type="match status" value="1"/>
</dbReference>
<dbReference type="Proteomes" id="UP000811609">
    <property type="component" value="Chromosome 12"/>
</dbReference>
<keyword evidence="6" id="KW-0812">Transmembrane</keyword>
<evidence type="ECO:0000313" key="11">
    <source>
        <dbReference type="Proteomes" id="UP000811609"/>
    </source>
</evidence>
<comment type="subunit">
    <text evidence="1">Homodimers and heterodimers.</text>
</comment>
<dbReference type="InterPro" id="IPR000644">
    <property type="entry name" value="CBS_dom"/>
</dbReference>
<proteinExistence type="predicted"/>
<dbReference type="EMBL" id="CM031836">
    <property type="protein sequence ID" value="KAG6684041.1"/>
    <property type="molecule type" value="Genomic_DNA"/>
</dbReference>
<evidence type="ECO:0000256" key="5">
    <source>
        <dbReference type="SAM" id="MobiDB-lite"/>
    </source>
</evidence>
<evidence type="ECO:0000259" key="7">
    <source>
        <dbReference type="PROSITE" id="PS51371"/>
    </source>
</evidence>
<evidence type="ECO:0000259" key="8">
    <source>
        <dbReference type="PROSITE" id="PS51745"/>
    </source>
</evidence>
<dbReference type="EMBL" id="CM031820">
    <property type="protein sequence ID" value="KAG6633374.1"/>
    <property type="molecule type" value="Genomic_DNA"/>
</dbReference>
<dbReference type="InterPro" id="IPR053793">
    <property type="entry name" value="PB1-like"/>
</dbReference>
<reference evidence="10" key="2">
    <citation type="submission" date="2021-01" db="EMBL/GenBank/DDBJ databases">
        <authorList>
            <person name="Lovell J.T."/>
            <person name="Bentley N."/>
            <person name="Bhattarai G."/>
            <person name="Jenkins J.W."/>
            <person name="Sreedasyam A."/>
            <person name="Alarcon Y."/>
            <person name="Bock C."/>
            <person name="Boston L."/>
            <person name="Carlson J."/>
            <person name="Cervantes K."/>
            <person name="Clermont K."/>
            <person name="Krom N."/>
            <person name="Kubenka K."/>
            <person name="Mamidi S."/>
            <person name="Mattison C."/>
            <person name="Monteros M."/>
            <person name="Pisani C."/>
            <person name="Plott C."/>
            <person name="Rajasekar S."/>
            <person name="Rhein H.S."/>
            <person name="Rohla C."/>
            <person name="Song M."/>
            <person name="Hilaire R.S."/>
            <person name="Shu S."/>
            <person name="Wells L."/>
            <person name="Wang X."/>
            <person name="Webber J."/>
            <person name="Heerema R.J."/>
            <person name="Klein P."/>
            <person name="Conner P."/>
            <person name="Grauke L."/>
            <person name="Grimwood J."/>
            <person name="Schmutz J."/>
            <person name="Randall J.J."/>
        </authorList>
    </citation>
    <scope>NUCLEOTIDE SEQUENCE</scope>
    <source>
        <tissue evidence="10">Leaf</tissue>
    </source>
</reference>
<dbReference type="AlphaFoldDB" id="A0A8T1NW14"/>
<dbReference type="EMBL" id="CM031836">
    <property type="protein sequence ID" value="KAG6684037.1"/>
    <property type="molecule type" value="Genomic_DNA"/>
</dbReference>
<dbReference type="CDD" id="cd17782">
    <property type="entry name" value="CBS_pair_MUG70_2"/>
    <property type="match status" value="1"/>
</dbReference>
<dbReference type="Pfam" id="PF00571">
    <property type="entry name" value="CBS"/>
    <property type="match status" value="4"/>
</dbReference>
<feature type="domain" description="PB1" evidence="8">
    <location>
        <begin position="400"/>
        <end position="487"/>
    </location>
</feature>
<evidence type="ECO:0000256" key="4">
    <source>
        <dbReference type="PROSITE-ProRule" id="PRU00703"/>
    </source>
</evidence>
<sequence>MASQGSSSRRSLSFTKKKKTSENGGPDSARKSLSLSRSKGLTGERTVKRLRLSKALTIPENTTILEACHRMAARRVDALLLTDSKALLCGILTDKDITTRVIACEVNLEETPVSQVMTRNPTFVLSDTLAVEALQKMVQGKFRHLPVVENGEVMALLDIAKCLYDAIARLERAAEKGKAIAAAVEGVEKHWGTSVSGPDTLIETLRERMFKPSVSTIIPENSKIVTVSPTETVLVATKKMLEFRLSCAVVTIDNKPQGILTSKDILMRVIAENLHPESTLVEKVMTLNPECATVDTPIVDALHSMHDGKFLHLPVLDRDGNVVAVVDVIHITHAAVATVGSTAGISNEATSTMMQKFWDSAMASSHHGDEEDTPSEGSLILASEVTETERSLPFPSSNLQNTFSFKIQDKKGRMHRFTCDVQGLADLIAAILQRVGDDIDPNHLPQILYEDEDHDKVVLASDNDLAAAVDHAKSAGWKGLRLHLDYSGTRGRRRATSSGGLDYYADEDAWASAYSAVAAGAAVVAGLGVLAYLRRSGT</sequence>
<keyword evidence="3 4" id="KW-0129">CBS domain</keyword>
<dbReference type="CDD" id="cd17781">
    <property type="entry name" value="CBS_pair_MUG70_1"/>
    <property type="match status" value="1"/>
</dbReference>
<dbReference type="Pfam" id="PF00564">
    <property type="entry name" value="PB1"/>
    <property type="match status" value="1"/>
</dbReference>
<dbReference type="InterPro" id="IPR000270">
    <property type="entry name" value="PB1_dom"/>
</dbReference>
<reference evidence="9" key="1">
    <citation type="submission" date="2020-12" db="EMBL/GenBank/DDBJ databases">
        <title>WGS assembly of Carya illinoinensis cv. Pawnee.</title>
        <authorList>
            <person name="Platts A."/>
            <person name="Shu S."/>
            <person name="Wright S."/>
            <person name="Barry K."/>
            <person name="Edger P."/>
            <person name="Pires J.C."/>
            <person name="Schmutz J."/>
        </authorList>
    </citation>
    <scope>NUCLEOTIDE SEQUENCE</scope>
    <source>
        <tissue evidence="9">Leaf</tissue>
    </source>
</reference>
<dbReference type="CDD" id="cd06409">
    <property type="entry name" value="PB1_MUG70"/>
    <property type="match status" value="1"/>
</dbReference>
<gene>
    <name evidence="9" type="ORF">CIPAW_12G044200</name>
    <name evidence="10" type="ORF">I3842_12G042800</name>
</gene>
<dbReference type="EMBL" id="CM031836">
    <property type="protein sequence ID" value="KAG6684040.1"/>
    <property type="molecule type" value="Genomic_DNA"/>
</dbReference>
<dbReference type="EMBL" id="CM031836">
    <property type="protein sequence ID" value="KAG6684039.1"/>
    <property type="molecule type" value="Genomic_DNA"/>
</dbReference>
<evidence type="ECO:0000313" key="10">
    <source>
        <dbReference type="EMBL" id="KAG6684037.1"/>
    </source>
</evidence>
<keyword evidence="6" id="KW-0472">Membrane</keyword>
<evidence type="ECO:0000256" key="2">
    <source>
        <dbReference type="ARBA" id="ARBA00022737"/>
    </source>
</evidence>
<evidence type="ECO:0000256" key="6">
    <source>
        <dbReference type="SAM" id="Phobius"/>
    </source>
</evidence>
<dbReference type="EMBL" id="CM031836">
    <property type="protein sequence ID" value="KAG6684038.1"/>
    <property type="molecule type" value="Genomic_DNA"/>
</dbReference>
<evidence type="ECO:0000256" key="3">
    <source>
        <dbReference type="ARBA" id="ARBA00023122"/>
    </source>
</evidence>
<organism evidence="9 11">
    <name type="scientific">Carya illinoinensis</name>
    <name type="common">Pecan</name>
    <dbReference type="NCBI Taxonomy" id="32201"/>
    <lineage>
        <taxon>Eukaryota</taxon>
        <taxon>Viridiplantae</taxon>
        <taxon>Streptophyta</taxon>
        <taxon>Embryophyta</taxon>
        <taxon>Tracheophyta</taxon>
        <taxon>Spermatophyta</taxon>
        <taxon>Magnoliopsida</taxon>
        <taxon>eudicotyledons</taxon>
        <taxon>Gunneridae</taxon>
        <taxon>Pentapetalae</taxon>
        <taxon>rosids</taxon>
        <taxon>fabids</taxon>
        <taxon>Fagales</taxon>
        <taxon>Juglandaceae</taxon>
        <taxon>Carya</taxon>
    </lineage>
</organism>
<evidence type="ECO:0000256" key="1">
    <source>
        <dbReference type="ARBA" id="ARBA00011726"/>
    </source>
</evidence>
<feature type="domain" description="CBS" evidence="7">
    <location>
        <begin position="285"/>
        <end position="341"/>
    </location>
</feature>
<feature type="domain" description="CBS" evidence="7">
    <location>
        <begin position="217"/>
        <end position="277"/>
    </location>
</feature>
<feature type="transmembrane region" description="Helical" evidence="6">
    <location>
        <begin position="513"/>
        <end position="533"/>
    </location>
</feature>
<dbReference type="EMBL" id="CM031820">
    <property type="protein sequence ID" value="KAG6633373.1"/>
    <property type="molecule type" value="Genomic_DNA"/>
</dbReference>
<keyword evidence="6" id="KW-1133">Transmembrane helix</keyword>
<dbReference type="PANTHER" id="PTHR13780:SF48">
    <property type="entry name" value="CBS DOMAIN-CONTAINING PROTEIN CBSCBSPB1"/>
    <property type="match status" value="1"/>
</dbReference>
<protein>
    <submittedName>
        <fullName evidence="9">Uncharacterized protein</fullName>
    </submittedName>
</protein>
<feature type="domain" description="CBS" evidence="7">
    <location>
        <begin position="117"/>
        <end position="175"/>
    </location>
</feature>
<dbReference type="SMART" id="SM00666">
    <property type="entry name" value="PB1"/>
    <property type="match status" value="1"/>
</dbReference>
<dbReference type="InterPro" id="IPR050511">
    <property type="entry name" value="AMPK_gamma/SDS23_families"/>
</dbReference>
<keyword evidence="2" id="KW-0677">Repeat</keyword>
<evidence type="ECO:0000313" key="9">
    <source>
        <dbReference type="EMBL" id="KAG6633374.1"/>
    </source>
</evidence>